<gene>
    <name evidence="1" type="ORF">ACJMK2_038239</name>
</gene>
<evidence type="ECO:0000313" key="2">
    <source>
        <dbReference type="Proteomes" id="UP001634394"/>
    </source>
</evidence>
<organism evidence="1 2">
    <name type="scientific">Sinanodonta woodiana</name>
    <name type="common">Chinese pond mussel</name>
    <name type="synonym">Anodonta woodiana</name>
    <dbReference type="NCBI Taxonomy" id="1069815"/>
    <lineage>
        <taxon>Eukaryota</taxon>
        <taxon>Metazoa</taxon>
        <taxon>Spiralia</taxon>
        <taxon>Lophotrochozoa</taxon>
        <taxon>Mollusca</taxon>
        <taxon>Bivalvia</taxon>
        <taxon>Autobranchia</taxon>
        <taxon>Heteroconchia</taxon>
        <taxon>Palaeoheterodonta</taxon>
        <taxon>Unionida</taxon>
        <taxon>Unionoidea</taxon>
        <taxon>Unionidae</taxon>
        <taxon>Unioninae</taxon>
        <taxon>Sinanodonta</taxon>
    </lineage>
</organism>
<protein>
    <recommendedName>
        <fullName evidence="3">Myb-like domain-containing protein</fullName>
    </recommendedName>
</protein>
<dbReference type="EMBL" id="JBJQND010000007">
    <property type="protein sequence ID" value="KAL3870156.1"/>
    <property type="molecule type" value="Genomic_DNA"/>
</dbReference>
<reference evidence="1 2" key="1">
    <citation type="submission" date="2024-11" db="EMBL/GenBank/DDBJ databases">
        <title>Chromosome-level genome assembly of the freshwater bivalve Anodonta woodiana.</title>
        <authorList>
            <person name="Chen X."/>
        </authorList>
    </citation>
    <scope>NUCLEOTIDE SEQUENCE [LARGE SCALE GENOMIC DNA]</scope>
    <source>
        <strain evidence="1">MN2024</strain>
        <tissue evidence="1">Gills</tissue>
    </source>
</reference>
<accession>A0ABD3W8D5</accession>
<dbReference type="Proteomes" id="UP001634394">
    <property type="component" value="Unassembled WGS sequence"/>
</dbReference>
<dbReference type="AlphaFoldDB" id="A0ABD3W8D5"/>
<proteinExistence type="predicted"/>
<keyword evidence="2" id="KW-1185">Reference proteome</keyword>
<sequence length="59" mass="6944">SAKEELEKTKTTEKKTVETDLHKDVKEAPHSIPTKQKVRWSEDENKALKNMFAKYLQEK</sequence>
<name>A0ABD3W8D5_SINWO</name>
<evidence type="ECO:0008006" key="3">
    <source>
        <dbReference type="Google" id="ProtNLM"/>
    </source>
</evidence>
<feature type="non-terminal residue" evidence="1">
    <location>
        <position position="59"/>
    </location>
</feature>
<comment type="caution">
    <text evidence="1">The sequence shown here is derived from an EMBL/GenBank/DDBJ whole genome shotgun (WGS) entry which is preliminary data.</text>
</comment>
<feature type="non-terminal residue" evidence="1">
    <location>
        <position position="1"/>
    </location>
</feature>
<evidence type="ECO:0000313" key="1">
    <source>
        <dbReference type="EMBL" id="KAL3870156.1"/>
    </source>
</evidence>